<dbReference type="InterPro" id="IPR043472">
    <property type="entry name" value="Macro_dom-like"/>
</dbReference>
<accession>A0A1Q9DGF6</accession>
<gene>
    <name evidence="1" type="ORF">AK812_SmicGene23716</name>
</gene>
<sequence>MFNMNPRVSDSPLDAPREFKAYCHQAAGRSLEQGDAPPPPNRAVKQKFRAVVNSSAQIGAEVLVCPDVGCGVFGNDPQVLGTLFGEVLREPLPEGALKEAEMTPVVLLTGQVAFAEAVKKAASGEKASPGAVAAPGDGTCHMDTLTVYHAFGWSGAILDVGSSSMMSCRFWWDSEPGPFWGPHAKVQPAEETKGEEWREKYEDEWRAGRTVRSDEEYLPCTYYPFSPEWQEKVRKTLLDLAHRGFA</sequence>
<reference evidence="1 2" key="1">
    <citation type="submission" date="2016-02" db="EMBL/GenBank/DDBJ databases">
        <title>Genome analysis of coral dinoflagellate symbionts highlights evolutionary adaptations to a symbiotic lifestyle.</title>
        <authorList>
            <person name="Aranda M."/>
            <person name="Li Y."/>
            <person name="Liew Y.J."/>
            <person name="Baumgarten S."/>
            <person name="Simakov O."/>
            <person name="Wilson M."/>
            <person name="Piel J."/>
            <person name="Ashoor H."/>
            <person name="Bougouffa S."/>
            <person name="Bajic V.B."/>
            <person name="Ryu T."/>
            <person name="Ravasi T."/>
            <person name="Bayer T."/>
            <person name="Micklem G."/>
            <person name="Kim H."/>
            <person name="Bhak J."/>
            <person name="Lajeunesse T.C."/>
            <person name="Voolstra C.R."/>
        </authorList>
    </citation>
    <scope>NUCLEOTIDE SEQUENCE [LARGE SCALE GENOMIC DNA]</scope>
    <source>
        <strain evidence="1 2">CCMP2467</strain>
    </source>
</reference>
<dbReference type="AlphaFoldDB" id="A0A1Q9DGF6"/>
<proteinExistence type="predicted"/>
<evidence type="ECO:0000313" key="1">
    <source>
        <dbReference type="EMBL" id="OLP94271.1"/>
    </source>
</evidence>
<name>A0A1Q9DGF6_SYMMI</name>
<dbReference type="Proteomes" id="UP000186817">
    <property type="component" value="Unassembled WGS sequence"/>
</dbReference>
<evidence type="ECO:0000313" key="2">
    <source>
        <dbReference type="Proteomes" id="UP000186817"/>
    </source>
</evidence>
<keyword evidence="2" id="KW-1185">Reference proteome</keyword>
<dbReference type="Gene3D" id="3.40.220.10">
    <property type="entry name" value="Leucine Aminopeptidase, subunit E, domain 1"/>
    <property type="match status" value="1"/>
</dbReference>
<organism evidence="1 2">
    <name type="scientific">Symbiodinium microadriaticum</name>
    <name type="common">Dinoflagellate</name>
    <name type="synonym">Zooxanthella microadriatica</name>
    <dbReference type="NCBI Taxonomy" id="2951"/>
    <lineage>
        <taxon>Eukaryota</taxon>
        <taxon>Sar</taxon>
        <taxon>Alveolata</taxon>
        <taxon>Dinophyceae</taxon>
        <taxon>Suessiales</taxon>
        <taxon>Symbiodiniaceae</taxon>
        <taxon>Symbiodinium</taxon>
    </lineage>
</organism>
<dbReference type="EMBL" id="LSRX01000549">
    <property type="protein sequence ID" value="OLP94271.1"/>
    <property type="molecule type" value="Genomic_DNA"/>
</dbReference>
<dbReference type="OrthoDB" id="447549at2759"/>
<comment type="caution">
    <text evidence="1">The sequence shown here is derived from an EMBL/GenBank/DDBJ whole genome shotgun (WGS) entry which is preliminary data.</text>
</comment>
<protein>
    <submittedName>
        <fullName evidence="1">Uncharacterized protein</fullName>
    </submittedName>
</protein>